<dbReference type="RefSeq" id="WP_139211698.1">
    <property type="nucleotide sequence ID" value="NZ_FOFB01000001.1"/>
</dbReference>
<protein>
    <recommendedName>
        <fullName evidence="3">Lipoprotein</fullName>
    </recommendedName>
</protein>
<dbReference type="OrthoDB" id="1493840at2"/>
<dbReference type="InParanoid" id="A0A1H8YUT3"/>
<dbReference type="STRING" id="478744.SAMN05444359_10116"/>
<dbReference type="EMBL" id="FOFB01000001">
    <property type="protein sequence ID" value="SEP55975.1"/>
    <property type="molecule type" value="Genomic_DNA"/>
</dbReference>
<accession>A0A1H8YUT3</accession>
<organism evidence="1 2">
    <name type="scientific">Neolewinella agarilytica</name>
    <dbReference type="NCBI Taxonomy" id="478744"/>
    <lineage>
        <taxon>Bacteria</taxon>
        <taxon>Pseudomonadati</taxon>
        <taxon>Bacteroidota</taxon>
        <taxon>Saprospiria</taxon>
        <taxon>Saprospirales</taxon>
        <taxon>Lewinellaceae</taxon>
        <taxon>Neolewinella</taxon>
    </lineage>
</organism>
<keyword evidence="2" id="KW-1185">Reference proteome</keyword>
<dbReference type="PROSITE" id="PS51257">
    <property type="entry name" value="PROKAR_LIPOPROTEIN"/>
    <property type="match status" value="1"/>
</dbReference>
<name>A0A1H8YUT3_9BACT</name>
<dbReference type="Proteomes" id="UP000199021">
    <property type="component" value="Unassembled WGS sequence"/>
</dbReference>
<evidence type="ECO:0000313" key="2">
    <source>
        <dbReference type="Proteomes" id="UP000199021"/>
    </source>
</evidence>
<evidence type="ECO:0000313" key="1">
    <source>
        <dbReference type="EMBL" id="SEP55975.1"/>
    </source>
</evidence>
<sequence length="261" mass="28895">MRRILLFLLVAVITAFLSSCLTIEEHTTIRRDGSGSQVTTIDMSKMFDNPLMMMAMEEELKKGKGEQEERIDSSFLVYEEFLPANPQWTDEERSLVLRTEGRMVMDLAAGESAMTMSFPFQDLAELEALKSLLASANQPASEEEGGAGGMMSGLAGKNFTTGTLVLKGKKLIRTSTVASSMDNPFEDEELGEEGMEMVKEMFSDAVMVYTMEFPGKVKKVKGFPGHEVVGNQVIQAFDFLELLDKPEIVDLGLSGEIKFKK</sequence>
<reference evidence="2" key="1">
    <citation type="submission" date="2016-10" db="EMBL/GenBank/DDBJ databases">
        <authorList>
            <person name="Varghese N."/>
            <person name="Submissions S."/>
        </authorList>
    </citation>
    <scope>NUCLEOTIDE SEQUENCE [LARGE SCALE GENOMIC DNA]</scope>
    <source>
        <strain evidence="2">DSM 24740</strain>
    </source>
</reference>
<proteinExistence type="predicted"/>
<dbReference type="AlphaFoldDB" id="A0A1H8YUT3"/>
<gene>
    <name evidence="1" type="ORF">SAMN05444359_10116</name>
</gene>
<evidence type="ECO:0008006" key="3">
    <source>
        <dbReference type="Google" id="ProtNLM"/>
    </source>
</evidence>